<dbReference type="CDD" id="cd02440">
    <property type="entry name" value="AdoMet_MTases"/>
    <property type="match status" value="1"/>
</dbReference>
<reference evidence="2" key="1">
    <citation type="journal article" date="2014" name="Int. J. Syst. Evol. Microbiol.">
        <title>Complete genome sequence of Corynebacterium casei LMG S-19264T (=DSM 44701T), isolated from a smear-ripened cheese.</title>
        <authorList>
            <consortium name="US DOE Joint Genome Institute (JGI-PGF)"/>
            <person name="Walter F."/>
            <person name="Albersmeier A."/>
            <person name="Kalinowski J."/>
            <person name="Ruckert C."/>
        </authorList>
    </citation>
    <scope>NUCLEOTIDE SEQUENCE</scope>
    <source>
        <strain evidence="2">CGMCC 1.15448</strain>
    </source>
</reference>
<name>A0A8J2UFH7_9BACT</name>
<organism evidence="2 3">
    <name type="scientific">Puia dinghuensis</name>
    <dbReference type="NCBI Taxonomy" id="1792502"/>
    <lineage>
        <taxon>Bacteria</taxon>
        <taxon>Pseudomonadati</taxon>
        <taxon>Bacteroidota</taxon>
        <taxon>Chitinophagia</taxon>
        <taxon>Chitinophagales</taxon>
        <taxon>Chitinophagaceae</taxon>
        <taxon>Puia</taxon>
    </lineage>
</organism>
<keyword evidence="3" id="KW-1185">Reference proteome</keyword>
<dbReference type="Pfam" id="PF08241">
    <property type="entry name" value="Methyltransf_11"/>
    <property type="match status" value="1"/>
</dbReference>
<dbReference type="RefSeq" id="WP_188934585.1">
    <property type="nucleotide sequence ID" value="NZ_BMJC01000004.1"/>
</dbReference>
<accession>A0A8J2UFH7</accession>
<gene>
    <name evidence="2" type="ORF">GCM10011511_37770</name>
</gene>
<dbReference type="Gene3D" id="3.40.50.150">
    <property type="entry name" value="Vaccinia Virus protein VP39"/>
    <property type="match status" value="1"/>
</dbReference>
<dbReference type="GO" id="GO:0008757">
    <property type="term" value="F:S-adenosylmethionine-dependent methyltransferase activity"/>
    <property type="evidence" value="ECO:0007669"/>
    <property type="project" value="InterPro"/>
</dbReference>
<protein>
    <recommendedName>
        <fullName evidence="1">Methyltransferase type 11 domain-containing protein</fullName>
    </recommendedName>
</protein>
<dbReference type="InterPro" id="IPR013216">
    <property type="entry name" value="Methyltransf_11"/>
</dbReference>
<dbReference type="SUPFAM" id="SSF53335">
    <property type="entry name" value="S-adenosyl-L-methionine-dependent methyltransferases"/>
    <property type="match status" value="1"/>
</dbReference>
<comment type="caution">
    <text evidence="2">The sequence shown here is derived from an EMBL/GenBank/DDBJ whole genome shotgun (WGS) entry which is preliminary data.</text>
</comment>
<evidence type="ECO:0000313" key="3">
    <source>
        <dbReference type="Proteomes" id="UP000607559"/>
    </source>
</evidence>
<dbReference type="InterPro" id="IPR029063">
    <property type="entry name" value="SAM-dependent_MTases_sf"/>
</dbReference>
<proteinExistence type="predicted"/>
<evidence type="ECO:0000259" key="1">
    <source>
        <dbReference type="Pfam" id="PF08241"/>
    </source>
</evidence>
<dbReference type="Proteomes" id="UP000607559">
    <property type="component" value="Unassembled WGS sequence"/>
</dbReference>
<reference evidence="2" key="2">
    <citation type="submission" date="2020-09" db="EMBL/GenBank/DDBJ databases">
        <authorList>
            <person name="Sun Q."/>
            <person name="Zhou Y."/>
        </authorList>
    </citation>
    <scope>NUCLEOTIDE SEQUENCE</scope>
    <source>
        <strain evidence="2">CGMCC 1.15448</strain>
    </source>
</reference>
<sequence length="236" mass="27108">MKDILGQALTDYYRQELGGKLWVHMSNHRFEGRRKEEMPVEVYFRNMNTMPEVEWVALQQCRGKILDIGAGAGSHALALQQLGQDVTALDISPLSATLMDQRGIKKVIRQDIFSLQTGDYDTLLLLMNGIGLAGNLDGLRTFFAGARRLLRPDGQLIFDSSDIAYLYSDRPPKSGDYYGVINFQYEYKRQRSDWFQWLFIDRMTLSAIAAKEGWTTEILYEDRQDQYLARCRPVSS</sequence>
<feature type="domain" description="Methyltransferase type 11" evidence="1">
    <location>
        <begin position="66"/>
        <end position="158"/>
    </location>
</feature>
<evidence type="ECO:0000313" key="2">
    <source>
        <dbReference type="EMBL" id="GGB10631.1"/>
    </source>
</evidence>
<dbReference type="EMBL" id="BMJC01000004">
    <property type="protein sequence ID" value="GGB10631.1"/>
    <property type="molecule type" value="Genomic_DNA"/>
</dbReference>
<dbReference type="AlphaFoldDB" id="A0A8J2UFH7"/>